<keyword evidence="1" id="KW-0540">Nuclease</keyword>
<dbReference type="Pfam" id="PF03852">
    <property type="entry name" value="Vsr"/>
    <property type="match status" value="1"/>
</dbReference>
<dbReference type="SUPFAM" id="SSF52980">
    <property type="entry name" value="Restriction endonuclease-like"/>
    <property type="match status" value="1"/>
</dbReference>
<name>A0A382TKB3_9ZZZZ</name>
<dbReference type="AlphaFoldDB" id="A0A382TKB3"/>
<accession>A0A382TKB3</accession>
<evidence type="ECO:0000256" key="4">
    <source>
        <dbReference type="ARBA" id="ARBA00022801"/>
    </source>
</evidence>
<evidence type="ECO:0000313" key="6">
    <source>
        <dbReference type="EMBL" id="SVD21937.1"/>
    </source>
</evidence>
<protein>
    <recommendedName>
        <fullName evidence="7">DUF559 domain-containing protein</fullName>
    </recommendedName>
</protein>
<keyword evidence="3" id="KW-0227">DNA damage</keyword>
<feature type="non-terminal residue" evidence="6">
    <location>
        <position position="76"/>
    </location>
</feature>
<dbReference type="EMBL" id="UINC01136897">
    <property type="protein sequence ID" value="SVD21937.1"/>
    <property type="molecule type" value="Genomic_DNA"/>
</dbReference>
<evidence type="ECO:0000256" key="3">
    <source>
        <dbReference type="ARBA" id="ARBA00022763"/>
    </source>
</evidence>
<dbReference type="GO" id="GO:0006298">
    <property type="term" value="P:mismatch repair"/>
    <property type="evidence" value="ECO:0007669"/>
    <property type="project" value="InterPro"/>
</dbReference>
<dbReference type="InterPro" id="IPR004603">
    <property type="entry name" value="DNA_mismatch_endonuc_vsr"/>
</dbReference>
<evidence type="ECO:0008006" key="7">
    <source>
        <dbReference type="Google" id="ProtNLM"/>
    </source>
</evidence>
<evidence type="ECO:0000256" key="5">
    <source>
        <dbReference type="ARBA" id="ARBA00023204"/>
    </source>
</evidence>
<keyword evidence="5" id="KW-0234">DNA repair</keyword>
<reference evidence="6" key="1">
    <citation type="submission" date="2018-05" db="EMBL/GenBank/DDBJ databases">
        <authorList>
            <person name="Lanie J.A."/>
            <person name="Ng W.-L."/>
            <person name="Kazmierczak K.M."/>
            <person name="Andrzejewski T.M."/>
            <person name="Davidsen T.M."/>
            <person name="Wayne K.J."/>
            <person name="Tettelin H."/>
            <person name="Glass J.I."/>
            <person name="Rusch D."/>
            <person name="Podicherti R."/>
            <person name="Tsui H.-C.T."/>
            <person name="Winkler M.E."/>
        </authorList>
    </citation>
    <scope>NUCLEOTIDE SEQUENCE</scope>
</reference>
<keyword evidence="2" id="KW-0255">Endonuclease</keyword>
<organism evidence="6">
    <name type="scientific">marine metagenome</name>
    <dbReference type="NCBI Taxonomy" id="408172"/>
    <lineage>
        <taxon>unclassified sequences</taxon>
        <taxon>metagenomes</taxon>
        <taxon>ecological metagenomes</taxon>
    </lineage>
</organism>
<evidence type="ECO:0000256" key="1">
    <source>
        <dbReference type="ARBA" id="ARBA00022722"/>
    </source>
</evidence>
<dbReference type="GO" id="GO:0004519">
    <property type="term" value="F:endonuclease activity"/>
    <property type="evidence" value="ECO:0007669"/>
    <property type="project" value="UniProtKB-KW"/>
</dbReference>
<sequence length="76" mass="9259">MLGNRSRDTKPELRVRSLVHKRGMRYRVNQRPLPRVRRTADIVFRRARVAVYIDGCFWHGCDQHYKEPKTNTSYWR</sequence>
<gene>
    <name evidence="6" type="ORF">METZ01_LOCUS374791</name>
</gene>
<keyword evidence="4" id="KW-0378">Hydrolase</keyword>
<evidence type="ECO:0000256" key="2">
    <source>
        <dbReference type="ARBA" id="ARBA00022759"/>
    </source>
</evidence>
<proteinExistence type="predicted"/>
<dbReference type="InterPro" id="IPR011335">
    <property type="entry name" value="Restrct_endonuc-II-like"/>
</dbReference>
<dbReference type="GO" id="GO:0016787">
    <property type="term" value="F:hydrolase activity"/>
    <property type="evidence" value="ECO:0007669"/>
    <property type="project" value="UniProtKB-KW"/>
</dbReference>
<dbReference type="Gene3D" id="3.40.960.10">
    <property type="entry name" value="VSR Endonuclease"/>
    <property type="match status" value="1"/>
</dbReference>